<accession>A0ABM8Q330</accession>
<dbReference type="EMBL" id="CAJHOE010000001">
    <property type="protein sequence ID" value="CAD7287254.1"/>
    <property type="molecule type" value="Genomic_DNA"/>
</dbReference>
<proteinExistence type="predicted"/>
<dbReference type="Proteomes" id="UP000789359">
    <property type="component" value="Unassembled WGS sequence"/>
</dbReference>
<evidence type="ECO:0000256" key="1">
    <source>
        <dbReference type="ARBA" id="ARBA00022481"/>
    </source>
</evidence>
<dbReference type="InterPro" id="IPR045584">
    <property type="entry name" value="Pilin-like"/>
</dbReference>
<dbReference type="RefSeq" id="WP_268250084.1">
    <property type="nucleotide sequence ID" value="NZ_CAJHOE010000001.1"/>
</dbReference>
<evidence type="ECO:0000313" key="3">
    <source>
        <dbReference type="Proteomes" id="UP000789359"/>
    </source>
</evidence>
<dbReference type="InterPro" id="IPR012902">
    <property type="entry name" value="N_methyl_site"/>
</dbReference>
<evidence type="ECO:0000313" key="2">
    <source>
        <dbReference type="EMBL" id="CAD7287254.1"/>
    </source>
</evidence>
<dbReference type="PRINTS" id="PR00813">
    <property type="entry name" value="BCTERIALGSPG"/>
</dbReference>
<sequence length="136" mass="14760">MRRAFSMIELVFVVVVIAILAGIMLPKISVSKDDAIIIKTRSEIAAIQSAISTQYSQTLLSANPNYPQTLQSTQLLFSAVLPIGIVDANGKEGWSKVGEGDENYVFKYKNSIANFKYDKTNGSFACVSGGLCSMLK</sequence>
<dbReference type="Gene3D" id="3.30.700.10">
    <property type="entry name" value="Glycoprotein, Type 4 Pilin"/>
    <property type="match status" value="1"/>
</dbReference>
<comment type="caution">
    <text evidence="2">The sequence shown here is derived from an EMBL/GenBank/DDBJ whole genome shotgun (WGS) entry which is preliminary data.</text>
</comment>
<keyword evidence="3" id="KW-1185">Reference proteome</keyword>
<name>A0ABM8Q330_9BACT</name>
<dbReference type="SUPFAM" id="SSF54523">
    <property type="entry name" value="Pili subunits"/>
    <property type="match status" value="1"/>
</dbReference>
<keyword evidence="1" id="KW-0488">Methylation</keyword>
<dbReference type="InterPro" id="IPR000983">
    <property type="entry name" value="Bac_GSPG_pilin"/>
</dbReference>
<organism evidence="2 3">
    <name type="scientific">Campylobacter suis</name>
    <dbReference type="NCBI Taxonomy" id="2790657"/>
    <lineage>
        <taxon>Bacteria</taxon>
        <taxon>Pseudomonadati</taxon>
        <taxon>Campylobacterota</taxon>
        <taxon>Epsilonproteobacteria</taxon>
        <taxon>Campylobacterales</taxon>
        <taxon>Campylobacteraceae</taxon>
        <taxon>Campylobacter</taxon>
    </lineage>
</organism>
<dbReference type="NCBIfam" id="TIGR02532">
    <property type="entry name" value="IV_pilin_GFxxxE"/>
    <property type="match status" value="1"/>
</dbReference>
<protein>
    <recommendedName>
        <fullName evidence="4">Type II secretion system protein</fullName>
    </recommendedName>
</protein>
<evidence type="ECO:0008006" key="4">
    <source>
        <dbReference type="Google" id="ProtNLM"/>
    </source>
</evidence>
<reference evidence="2 3" key="1">
    <citation type="submission" date="2020-11" db="EMBL/GenBank/DDBJ databases">
        <authorList>
            <person name="Peeters C."/>
        </authorList>
    </citation>
    <scope>NUCLEOTIDE SEQUENCE [LARGE SCALE GENOMIC DNA]</scope>
    <source>
        <strain evidence="2 3">LMG 8286</strain>
    </source>
</reference>
<gene>
    <name evidence="2" type="ORF">LMG8286_00892</name>
</gene>